<comment type="similarity">
    <text evidence="1 4">Belongs to the prokaryotic/mitochondrial release factor family.</text>
</comment>
<dbReference type="InterPro" id="IPR004374">
    <property type="entry name" value="PrfB"/>
</dbReference>
<keyword evidence="2 4" id="KW-0488">Methylation</keyword>
<evidence type="ECO:0000259" key="6">
    <source>
        <dbReference type="PROSITE" id="PS00745"/>
    </source>
</evidence>
<reference evidence="8" key="1">
    <citation type="journal article" date="2019" name="Int. J. Syst. Evol. Microbiol.">
        <title>The Global Catalogue of Microorganisms (GCM) 10K type strain sequencing project: providing services to taxonomists for standard genome sequencing and annotation.</title>
        <authorList>
            <consortium name="The Broad Institute Genomics Platform"/>
            <consortium name="The Broad Institute Genome Sequencing Center for Infectious Disease"/>
            <person name="Wu L."/>
            <person name="Ma J."/>
        </authorList>
    </citation>
    <scope>NUCLEOTIDE SEQUENCE [LARGE SCALE GENOMIC DNA]</scope>
    <source>
        <strain evidence="8">CCM 7941</strain>
    </source>
</reference>
<feature type="modified residue" description="N5-methylglutamine" evidence="4">
    <location>
        <position position="250"/>
    </location>
</feature>
<evidence type="ECO:0000256" key="3">
    <source>
        <dbReference type="ARBA" id="ARBA00022917"/>
    </source>
</evidence>
<comment type="function">
    <text evidence="4">Peptide chain release factor 2 directs the termination of translation in response to the peptide chain termination codons UGA and UAA.</text>
</comment>
<dbReference type="Gene3D" id="3.30.160.20">
    <property type="match status" value="1"/>
</dbReference>
<gene>
    <name evidence="4 7" type="primary">prfB</name>
    <name evidence="7" type="ORF">ACFOEX_13500</name>
</gene>
<evidence type="ECO:0000313" key="8">
    <source>
        <dbReference type="Proteomes" id="UP001595536"/>
    </source>
</evidence>
<dbReference type="RefSeq" id="WP_376830559.1">
    <property type="nucleotide sequence ID" value="NZ_JBHLWR010000006.1"/>
</dbReference>
<dbReference type="Pfam" id="PF03462">
    <property type="entry name" value="PCRF"/>
    <property type="match status" value="1"/>
</dbReference>
<protein>
    <recommendedName>
        <fullName evidence="4 5">Peptide chain release factor 2</fullName>
        <shortName evidence="4">RF-2</shortName>
    </recommendedName>
</protein>
<dbReference type="EMBL" id="JBHRUV010000114">
    <property type="protein sequence ID" value="MFC3267353.1"/>
    <property type="molecule type" value="Genomic_DNA"/>
</dbReference>
<organism evidence="7 8">
    <name type="scientific">Camelimonas abortus</name>
    <dbReference type="NCBI Taxonomy" id="1017184"/>
    <lineage>
        <taxon>Bacteria</taxon>
        <taxon>Pseudomonadati</taxon>
        <taxon>Pseudomonadota</taxon>
        <taxon>Alphaproteobacteria</taxon>
        <taxon>Hyphomicrobiales</taxon>
        <taxon>Chelatococcaceae</taxon>
        <taxon>Camelimonas</taxon>
    </lineage>
</organism>
<dbReference type="Gene3D" id="1.20.58.410">
    <property type="entry name" value="Release factor"/>
    <property type="match status" value="1"/>
</dbReference>
<keyword evidence="3 4" id="KW-0648">Protein biosynthesis</keyword>
<feature type="domain" description="Prokaryotic-type class I peptide chain release factors" evidence="6">
    <location>
        <begin position="243"/>
        <end position="259"/>
    </location>
</feature>
<name>A0ABV7LHW9_9HYPH</name>
<dbReference type="PROSITE" id="PS00745">
    <property type="entry name" value="RF_PROK_I"/>
    <property type="match status" value="1"/>
</dbReference>
<dbReference type="SUPFAM" id="SSF75620">
    <property type="entry name" value="Release factor"/>
    <property type="match status" value="1"/>
</dbReference>
<evidence type="ECO:0000256" key="2">
    <source>
        <dbReference type="ARBA" id="ARBA00022481"/>
    </source>
</evidence>
<dbReference type="InterPro" id="IPR045853">
    <property type="entry name" value="Pep_chain_release_fac_I_sf"/>
</dbReference>
<dbReference type="SMART" id="SM00937">
    <property type="entry name" value="PCRF"/>
    <property type="match status" value="1"/>
</dbReference>
<dbReference type="NCBIfam" id="TIGR00020">
    <property type="entry name" value="prfB"/>
    <property type="match status" value="1"/>
</dbReference>
<dbReference type="Pfam" id="PF00472">
    <property type="entry name" value="RF-1"/>
    <property type="match status" value="1"/>
</dbReference>
<evidence type="ECO:0000313" key="7">
    <source>
        <dbReference type="EMBL" id="MFC3267353.1"/>
    </source>
</evidence>
<dbReference type="InterPro" id="IPR005139">
    <property type="entry name" value="PCRF"/>
</dbReference>
<keyword evidence="8" id="KW-1185">Reference proteome</keyword>
<keyword evidence="4" id="KW-0963">Cytoplasm</keyword>
<accession>A0ABV7LHW9</accession>
<evidence type="ECO:0000256" key="4">
    <source>
        <dbReference type="HAMAP-Rule" id="MF_00094"/>
    </source>
</evidence>
<dbReference type="PANTHER" id="PTHR43116:SF3">
    <property type="entry name" value="CLASS I PEPTIDE CHAIN RELEASE FACTOR"/>
    <property type="match status" value="1"/>
</dbReference>
<comment type="subcellular location">
    <subcellularLocation>
        <location evidence="4">Cytoplasm</location>
    </subcellularLocation>
</comment>
<sequence>MRAEIQSLAEAAKQSIGLLRRHLDWDVAVKRLAELNALSESPDFWNDADAAQKLMRERTDLEERIAAIGRMERDLNDSIELIGLGEAEGDDAIVAEGEEMIRAINAEASRRQVETLLSGEADANDCYLEVHSGAGGTESQDWASMLLRMYTRWAERKGYRVEVIDYNPGEEAGIKSATLLVKGHNAYGWLKTESGVHRLVRISPFDSNARRHTSFASAWVYPVIDDRIQIEIRESDCRIDTFRASGAGGQHVNTTDSAVRITHIPTGIVVACQQERSQHKNRATAWNMLRARLYELELQKREEKANAEAAAKTDIGWGHQLRSYVLQPYQLVKDLRTGVQSTSPDDVLDGDLDPFIEAALAQRVYGGRVEVEDID</sequence>
<comment type="PTM">
    <text evidence="4">Methylated by PrmC. Methylation increases the termination efficiency of RF2.</text>
</comment>
<comment type="caution">
    <text evidence="7">The sequence shown here is derived from an EMBL/GenBank/DDBJ whole genome shotgun (WGS) entry which is preliminary data.</text>
</comment>
<evidence type="ECO:0000256" key="1">
    <source>
        <dbReference type="ARBA" id="ARBA00010835"/>
    </source>
</evidence>
<dbReference type="InterPro" id="IPR000352">
    <property type="entry name" value="Pep_chain_release_fac_I"/>
</dbReference>
<dbReference type="HAMAP" id="MF_00094">
    <property type="entry name" value="Rel_fac_2"/>
    <property type="match status" value="1"/>
</dbReference>
<dbReference type="Gene3D" id="3.30.70.1660">
    <property type="match status" value="1"/>
</dbReference>
<proteinExistence type="inferred from homology"/>
<evidence type="ECO:0000256" key="5">
    <source>
        <dbReference type="NCBIfam" id="TIGR00020"/>
    </source>
</evidence>
<dbReference type="Proteomes" id="UP001595536">
    <property type="component" value="Unassembled WGS sequence"/>
</dbReference>
<dbReference type="PANTHER" id="PTHR43116">
    <property type="entry name" value="PEPTIDE CHAIN RELEASE FACTOR 2"/>
    <property type="match status" value="1"/>
</dbReference>